<feature type="region of interest" description="Disordered" evidence="1">
    <location>
        <begin position="267"/>
        <end position="294"/>
    </location>
</feature>
<dbReference type="EMBL" id="CP036455">
    <property type="protein sequence ID" value="QBI54943.1"/>
    <property type="molecule type" value="Genomic_DNA"/>
</dbReference>
<accession>A0A4P6Q327</accession>
<evidence type="ECO:0000313" key="3">
    <source>
        <dbReference type="Proteomes" id="UP000292235"/>
    </source>
</evidence>
<feature type="compositionally biased region" description="Low complexity" evidence="1">
    <location>
        <begin position="276"/>
        <end position="288"/>
    </location>
</feature>
<feature type="region of interest" description="Disordered" evidence="1">
    <location>
        <begin position="1"/>
        <end position="95"/>
    </location>
</feature>
<feature type="region of interest" description="Disordered" evidence="1">
    <location>
        <begin position="136"/>
        <end position="159"/>
    </location>
</feature>
<feature type="compositionally biased region" description="Low complexity" evidence="1">
    <location>
        <begin position="18"/>
        <end position="27"/>
    </location>
</feature>
<organism evidence="2 3">
    <name type="scientific">Streptomonospora litoralis</name>
    <dbReference type="NCBI Taxonomy" id="2498135"/>
    <lineage>
        <taxon>Bacteria</taxon>
        <taxon>Bacillati</taxon>
        <taxon>Actinomycetota</taxon>
        <taxon>Actinomycetes</taxon>
        <taxon>Streptosporangiales</taxon>
        <taxon>Nocardiopsidaceae</taxon>
        <taxon>Streptomonospora</taxon>
    </lineage>
</organism>
<sequence length="380" mass="40682">MWSEEPSPARPDLRLRTSRAPARSPRLSRVEEVLDRPGSHGRAGRGGSGRLCGPVDLPGVGRTRREGGSGHGEWPGPIPTGRVLSGGGGRRGAAWGGARAQRAGCAPVAVRSEGAARVCWAALLVYRAAGRLAGNDGSEDGAGSGPRLSGRVLAGGGGRRGRRWAAAGRLAHPMRGFHRIVAAVWSKPCNRWHRPPPSLSPGLDSAPNPALETDSARLGPSIANLWSQESAFPRPKVRDHRRMDRHREHTGAGGPAGCRRVPYRARTGRRQRGGARSRVPARPGARQIGGRGRRRVARCARARPPGVAPPDEVDFWGPMPVLRAASAGAVATRRTKSRRRGRFRAIRRASCALAAAARRQTHREIGHSWAKHPALFRIAE</sequence>
<feature type="compositionally biased region" description="Gly residues" evidence="1">
    <location>
        <begin position="84"/>
        <end position="95"/>
    </location>
</feature>
<keyword evidence="3" id="KW-1185">Reference proteome</keyword>
<dbReference type="KEGG" id="strr:EKD16_15855"/>
<proteinExistence type="predicted"/>
<evidence type="ECO:0000256" key="1">
    <source>
        <dbReference type="SAM" id="MobiDB-lite"/>
    </source>
</evidence>
<reference evidence="2 3" key="1">
    <citation type="submission" date="2019-02" db="EMBL/GenBank/DDBJ databases">
        <authorList>
            <person name="Khodamoradi S."/>
            <person name="Hahnke R.L."/>
            <person name="Kaempfer P."/>
            <person name="Schumann P."/>
            <person name="Rohde M."/>
            <person name="Steinert M."/>
            <person name="Luzhetskyy A."/>
            <person name="Wink J."/>
            <person name="Ruckert C."/>
        </authorList>
    </citation>
    <scope>NUCLEOTIDE SEQUENCE [LARGE SCALE GENOMIC DNA]</scope>
    <source>
        <strain evidence="2 3">M2</strain>
    </source>
</reference>
<feature type="compositionally biased region" description="Basic and acidic residues" evidence="1">
    <location>
        <begin position="28"/>
        <end position="38"/>
    </location>
</feature>
<dbReference type="Proteomes" id="UP000292235">
    <property type="component" value="Chromosome"/>
</dbReference>
<name>A0A4P6Q327_9ACTN</name>
<protein>
    <submittedName>
        <fullName evidence="2">Uncharacterized protein</fullName>
    </submittedName>
</protein>
<gene>
    <name evidence="2" type="ORF">EKD16_15855</name>
</gene>
<dbReference type="AlphaFoldDB" id="A0A4P6Q327"/>
<evidence type="ECO:0000313" key="2">
    <source>
        <dbReference type="EMBL" id="QBI54943.1"/>
    </source>
</evidence>